<dbReference type="PANTHER" id="PTHR35797">
    <property type="entry name" value="PROTEASE-RELATED"/>
    <property type="match status" value="1"/>
</dbReference>
<feature type="transmembrane region" description="Helical" evidence="1">
    <location>
        <begin position="151"/>
        <end position="168"/>
    </location>
</feature>
<keyword evidence="4" id="KW-1185">Reference proteome</keyword>
<evidence type="ECO:0000259" key="2">
    <source>
        <dbReference type="Pfam" id="PF02517"/>
    </source>
</evidence>
<accession>A0A2W1NZX8</accession>
<dbReference type="GO" id="GO:0080120">
    <property type="term" value="P:CAAX-box protein maturation"/>
    <property type="evidence" value="ECO:0007669"/>
    <property type="project" value="UniProtKB-ARBA"/>
</dbReference>
<dbReference type="GO" id="GO:0004175">
    <property type="term" value="F:endopeptidase activity"/>
    <property type="evidence" value="ECO:0007669"/>
    <property type="project" value="UniProtKB-ARBA"/>
</dbReference>
<feature type="transmembrane region" description="Helical" evidence="1">
    <location>
        <begin position="31"/>
        <end position="50"/>
    </location>
</feature>
<keyword evidence="1" id="KW-0812">Transmembrane</keyword>
<dbReference type="GO" id="GO:0008237">
    <property type="term" value="F:metallopeptidase activity"/>
    <property type="evidence" value="ECO:0007669"/>
    <property type="project" value="UniProtKB-KW"/>
</dbReference>
<reference evidence="3" key="1">
    <citation type="submission" date="2018-06" db="EMBL/GenBank/DDBJ databases">
        <title>Paenibacillus xerothermodurans sp. nov. an extremely dry heat resistant spore forming bacterium isolated from the soil of Cape Canaveral, Florida.</title>
        <authorList>
            <person name="Seuylemezian A."/>
            <person name="Kaur N."/>
            <person name="Patil P."/>
            <person name="Patil P."/>
            <person name="Mayilraj S."/>
            <person name="Vaishampayan P."/>
        </authorList>
    </citation>
    <scope>NUCLEOTIDE SEQUENCE [LARGE SCALE GENOMIC DNA]</scope>
    <source>
        <strain evidence="3">ATCC 27380</strain>
    </source>
</reference>
<dbReference type="Proteomes" id="UP000214746">
    <property type="component" value="Unassembled WGS sequence"/>
</dbReference>
<keyword evidence="3" id="KW-0482">Metalloprotease</keyword>
<organism evidence="3 4">
    <name type="scientific">Paenibacillus xerothermodurans</name>
    <dbReference type="NCBI Taxonomy" id="1977292"/>
    <lineage>
        <taxon>Bacteria</taxon>
        <taxon>Bacillati</taxon>
        <taxon>Bacillota</taxon>
        <taxon>Bacilli</taxon>
        <taxon>Bacillales</taxon>
        <taxon>Paenibacillaceae</taxon>
        <taxon>Paenibacillus</taxon>
    </lineage>
</organism>
<feature type="domain" description="CAAX prenyl protease 2/Lysostaphin resistance protein A-like" evidence="2">
    <location>
        <begin position="117"/>
        <end position="213"/>
    </location>
</feature>
<evidence type="ECO:0000256" key="1">
    <source>
        <dbReference type="SAM" id="Phobius"/>
    </source>
</evidence>
<name>A0A2W1NZX8_PAEXE</name>
<feature type="transmembrane region" description="Helical" evidence="1">
    <location>
        <begin position="174"/>
        <end position="194"/>
    </location>
</feature>
<feature type="transmembrane region" description="Helical" evidence="1">
    <location>
        <begin position="201"/>
        <end position="220"/>
    </location>
</feature>
<protein>
    <submittedName>
        <fullName evidence="3">CPBP family intramembrane metalloprotease</fullName>
    </submittedName>
</protein>
<sequence length="224" mass="25786">MVRGLNVVFLCLAPTAMLLLGWNILHSVPVTFLLFYGFLLSVPFIELMLYNRRTFGEACAEFAVEFKSRNMLYGVIAGIIFMFVITGTLSLLQEQFFDQDELRALLLEWHFSGAYVIALATVLIVINPFLEEIYWRGYMLSKLRRTMGIMNAILITSICYSLYHLFLLVPMFHWPFNVLAVIPVFIAGVFWGWLRHKSDSLLGSIVSHILADVGIMLVYFKFLY</sequence>
<evidence type="ECO:0000313" key="4">
    <source>
        <dbReference type="Proteomes" id="UP000214746"/>
    </source>
</evidence>
<keyword evidence="1" id="KW-1133">Transmembrane helix</keyword>
<dbReference type="InterPro" id="IPR042150">
    <property type="entry name" value="MmRce1-like"/>
</dbReference>
<gene>
    <name evidence="3" type="ORF">CBW46_010140</name>
</gene>
<keyword evidence="3" id="KW-0378">Hydrolase</keyword>
<keyword evidence="3" id="KW-0645">Protease</keyword>
<dbReference type="PANTHER" id="PTHR35797:SF1">
    <property type="entry name" value="PROTEASE"/>
    <property type="match status" value="1"/>
</dbReference>
<evidence type="ECO:0000313" key="3">
    <source>
        <dbReference type="EMBL" id="PZE21032.1"/>
    </source>
</evidence>
<feature type="transmembrane region" description="Helical" evidence="1">
    <location>
        <begin position="7"/>
        <end position="25"/>
    </location>
</feature>
<dbReference type="InterPro" id="IPR003675">
    <property type="entry name" value="Rce1/LyrA-like_dom"/>
</dbReference>
<comment type="caution">
    <text evidence="3">The sequence shown here is derived from an EMBL/GenBank/DDBJ whole genome shotgun (WGS) entry which is preliminary data.</text>
</comment>
<feature type="transmembrane region" description="Helical" evidence="1">
    <location>
        <begin position="112"/>
        <end position="130"/>
    </location>
</feature>
<dbReference type="EMBL" id="NHRJ02000004">
    <property type="protein sequence ID" value="PZE21032.1"/>
    <property type="molecule type" value="Genomic_DNA"/>
</dbReference>
<keyword evidence="1" id="KW-0472">Membrane</keyword>
<dbReference type="AlphaFoldDB" id="A0A2W1NZX8"/>
<dbReference type="Pfam" id="PF02517">
    <property type="entry name" value="Rce1-like"/>
    <property type="match status" value="1"/>
</dbReference>
<proteinExistence type="predicted"/>
<feature type="transmembrane region" description="Helical" evidence="1">
    <location>
        <begin position="71"/>
        <end position="92"/>
    </location>
</feature>
<dbReference type="GO" id="GO:0006508">
    <property type="term" value="P:proteolysis"/>
    <property type="evidence" value="ECO:0007669"/>
    <property type="project" value="UniProtKB-KW"/>
</dbReference>